<reference evidence="2" key="3">
    <citation type="submission" date="2022-12" db="EMBL/GenBank/DDBJ databases">
        <authorList>
            <person name="Sun Q."/>
            <person name="Kim S."/>
        </authorList>
    </citation>
    <scope>NUCLEOTIDE SEQUENCE</scope>
    <source>
        <strain evidence="2">KCTC 12344</strain>
    </source>
</reference>
<evidence type="ECO:0000313" key="3">
    <source>
        <dbReference type="EMBL" id="QBQ37078.1"/>
    </source>
</evidence>
<reference evidence="2" key="1">
    <citation type="journal article" date="2014" name="Int. J. Syst. Evol. Microbiol.">
        <title>Complete genome sequence of Corynebacterium casei LMG S-19264T (=DSM 44701T), isolated from a smear-ripened cheese.</title>
        <authorList>
            <consortium name="US DOE Joint Genome Institute (JGI-PGF)"/>
            <person name="Walter F."/>
            <person name="Albersmeier A."/>
            <person name="Kalinowski J."/>
            <person name="Ruckert C."/>
        </authorList>
    </citation>
    <scope>NUCLEOTIDE SEQUENCE</scope>
    <source>
        <strain evidence="2">KCTC 12344</strain>
    </source>
</reference>
<dbReference type="OrthoDB" id="8769915at2"/>
<proteinExistence type="predicted"/>
<dbReference type="Proteomes" id="UP000294359">
    <property type="component" value="Chromosome"/>
</dbReference>
<dbReference type="AlphaFoldDB" id="A0A4V1ATW4"/>
<name>A0A4V1ATW4_9BURK</name>
<keyword evidence="4" id="KW-1185">Reference proteome</keyword>
<evidence type="ECO:0000313" key="2">
    <source>
        <dbReference type="EMBL" id="GGY99554.1"/>
    </source>
</evidence>
<gene>
    <name evidence="3" type="ORF">E1742_13535</name>
    <name evidence="2" type="ORF">GCM10007388_36500</name>
</gene>
<evidence type="ECO:0000313" key="4">
    <source>
        <dbReference type="Proteomes" id="UP000294359"/>
    </source>
</evidence>
<evidence type="ECO:0000256" key="1">
    <source>
        <dbReference type="SAM" id="Phobius"/>
    </source>
</evidence>
<dbReference type="PROSITE" id="PS51257">
    <property type="entry name" value="PROKAR_LIPOPROTEIN"/>
    <property type="match status" value="1"/>
</dbReference>
<feature type="transmembrane region" description="Helical" evidence="1">
    <location>
        <begin position="25"/>
        <end position="46"/>
    </location>
</feature>
<dbReference type="RefSeq" id="WP_134385446.1">
    <property type="nucleotide sequence ID" value="NZ_BMWW01000006.1"/>
</dbReference>
<reference evidence="3 4" key="2">
    <citation type="submission" date="2019-03" db="EMBL/GenBank/DDBJ databases">
        <title>Draft Genome Sequences of Six Type Strains of the Genus Massilia.</title>
        <authorList>
            <person name="Miess H."/>
            <person name="Frediansyhah A."/>
            <person name="Gross H."/>
        </authorList>
    </citation>
    <scope>NUCLEOTIDE SEQUENCE [LARGE SCALE GENOMIC DNA]</scope>
    <source>
        <strain evidence="3 4">DSM 17505</strain>
    </source>
</reference>
<dbReference type="EMBL" id="CP038026">
    <property type="protein sequence ID" value="QBQ37078.1"/>
    <property type="molecule type" value="Genomic_DNA"/>
</dbReference>
<accession>A0A4V1ATW4</accession>
<organism evidence="2 5">
    <name type="scientific">Pseudoduganella plicata</name>
    <dbReference type="NCBI Taxonomy" id="321984"/>
    <lineage>
        <taxon>Bacteria</taxon>
        <taxon>Pseudomonadati</taxon>
        <taxon>Pseudomonadota</taxon>
        <taxon>Betaproteobacteria</taxon>
        <taxon>Burkholderiales</taxon>
        <taxon>Oxalobacteraceae</taxon>
        <taxon>Telluria group</taxon>
        <taxon>Pseudoduganella</taxon>
    </lineage>
</organism>
<keyword evidence="1" id="KW-1133">Transmembrane helix</keyword>
<keyword evidence="1" id="KW-0812">Transmembrane</keyword>
<sequence length="313" mass="34900">MEDPKQPQAAAPVPQAKRRSRWLSALLYALAACGLIALVLSGVAYYQHKKATAVPEYLTIDAAAVIEKTMAEKYGKYSATRKGWLYVDEDNRAYVMRVVQQKKMRGADGDELYFLASGEGWIDDDRASVYGVFHIRPTRPRDGTLVEISQPAIAGYGAAIKREDVRFEALSKNSWGWFVRVADGMEPTMQRALTHNVVWAPRENGMAKLGQFMAAADQDPGMPCDEAKQAYDEWLELPEAERRGVEPTGAPRCERQRWSYRTGKATDATPVPITVTLGGTLDGKPVASRKWTLKFDTKHSRYTVPAELEDPAQ</sequence>
<protein>
    <submittedName>
        <fullName evidence="2">Uncharacterized protein</fullName>
    </submittedName>
</protein>
<keyword evidence="1" id="KW-0472">Membrane</keyword>
<evidence type="ECO:0000313" key="5">
    <source>
        <dbReference type="Proteomes" id="UP000619512"/>
    </source>
</evidence>
<dbReference type="EMBL" id="BMWW01000006">
    <property type="protein sequence ID" value="GGY99554.1"/>
    <property type="molecule type" value="Genomic_DNA"/>
</dbReference>
<dbReference type="Proteomes" id="UP000619512">
    <property type="component" value="Unassembled WGS sequence"/>
</dbReference>